<keyword evidence="1" id="KW-1133">Transmembrane helix</keyword>
<evidence type="ECO:0000313" key="2">
    <source>
        <dbReference type="EMBL" id="PRO65928.1"/>
    </source>
</evidence>
<feature type="transmembrane region" description="Helical" evidence="1">
    <location>
        <begin position="66"/>
        <end position="88"/>
    </location>
</feature>
<feature type="transmembrane region" description="Helical" evidence="1">
    <location>
        <begin position="100"/>
        <end position="122"/>
    </location>
</feature>
<dbReference type="AlphaFoldDB" id="A0A2P6MI45"/>
<reference evidence="2 3" key="1">
    <citation type="submission" date="2018-03" db="EMBL/GenBank/DDBJ databases">
        <title>Bacillus urumqiensis sp. nov., a moderately haloalkaliphilic bacterium isolated from a salt lake.</title>
        <authorList>
            <person name="Zhao B."/>
            <person name="Liao Z."/>
        </authorList>
    </citation>
    <scope>NUCLEOTIDE SEQUENCE [LARGE SCALE GENOMIC DNA]</scope>
    <source>
        <strain evidence="2 3">BZ-SZ-XJ18</strain>
    </source>
</reference>
<dbReference type="Proteomes" id="UP000243650">
    <property type="component" value="Unassembled WGS sequence"/>
</dbReference>
<sequence>MSYHKLLLVTAAAFGVVGVFMGGHMAGSGGPALRPIHAHVLVVGWLTLAVWSMYYKVYRPAPGKLAFFQVWSGIIGTIGLCTGMYVFMLSPFNLPELFTLLYYIISGSILMISFFLFFIMALKTPDNETA</sequence>
<comment type="caution">
    <text evidence="2">The sequence shown here is derived from an EMBL/GenBank/DDBJ whole genome shotgun (WGS) entry which is preliminary data.</text>
</comment>
<name>A0A2P6MI45_ALKUR</name>
<proteinExistence type="predicted"/>
<keyword evidence="3" id="KW-1185">Reference proteome</keyword>
<evidence type="ECO:0000256" key="1">
    <source>
        <dbReference type="SAM" id="Phobius"/>
    </source>
</evidence>
<feature type="transmembrane region" description="Helical" evidence="1">
    <location>
        <begin position="36"/>
        <end position="54"/>
    </location>
</feature>
<organism evidence="2 3">
    <name type="scientific">Alkalicoccus urumqiensis</name>
    <name type="common">Bacillus urumqiensis</name>
    <dbReference type="NCBI Taxonomy" id="1548213"/>
    <lineage>
        <taxon>Bacteria</taxon>
        <taxon>Bacillati</taxon>
        <taxon>Bacillota</taxon>
        <taxon>Bacilli</taxon>
        <taxon>Bacillales</taxon>
        <taxon>Bacillaceae</taxon>
        <taxon>Alkalicoccus</taxon>
    </lineage>
</organism>
<accession>A0A2P6MI45</accession>
<evidence type="ECO:0000313" key="3">
    <source>
        <dbReference type="Proteomes" id="UP000243650"/>
    </source>
</evidence>
<evidence type="ECO:0008006" key="4">
    <source>
        <dbReference type="Google" id="ProtNLM"/>
    </source>
</evidence>
<keyword evidence="1" id="KW-0472">Membrane</keyword>
<dbReference type="RefSeq" id="WP_105958612.1">
    <property type="nucleotide sequence ID" value="NZ_PVNS01000005.1"/>
</dbReference>
<keyword evidence="1" id="KW-0812">Transmembrane</keyword>
<dbReference type="OrthoDB" id="2452746at2"/>
<dbReference type="EMBL" id="PVNS01000005">
    <property type="protein sequence ID" value="PRO65928.1"/>
    <property type="molecule type" value="Genomic_DNA"/>
</dbReference>
<gene>
    <name evidence="2" type="ORF">C6I21_06390</name>
</gene>
<protein>
    <recommendedName>
        <fullName evidence="4">Cytochrome-c oxidase</fullName>
    </recommendedName>
</protein>